<dbReference type="Proteomes" id="UP000053171">
    <property type="component" value="Unassembled WGS sequence"/>
</dbReference>
<dbReference type="PANTHER" id="PTHR11910">
    <property type="entry name" value="ATP SYNTHASE DELTA CHAIN"/>
    <property type="match status" value="1"/>
</dbReference>
<evidence type="ECO:0000256" key="8">
    <source>
        <dbReference type="HAMAP-Rule" id="MF_01416"/>
    </source>
</evidence>
<dbReference type="RefSeq" id="WP_064725635.1">
    <property type="nucleotide sequence ID" value="NZ_JALXSL010000021.1"/>
</dbReference>
<evidence type="ECO:0000313" key="9">
    <source>
        <dbReference type="EMBL" id="OAX51501.1"/>
    </source>
</evidence>
<name>A0A199NS27_9MICC</name>
<evidence type="ECO:0000256" key="5">
    <source>
        <dbReference type="ARBA" id="ARBA00023136"/>
    </source>
</evidence>
<keyword evidence="3 8" id="KW-0375">Hydrogen ion transport</keyword>
<gene>
    <name evidence="8" type="primary">atpH</name>
    <name evidence="9" type="ORF">AN277_0208380</name>
</gene>
<accession>A0A199NS27</accession>
<keyword evidence="8" id="KW-1003">Cell membrane</keyword>
<evidence type="ECO:0000256" key="2">
    <source>
        <dbReference type="ARBA" id="ARBA00022448"/>
    </source>
</evidence>
<dbReference type="GO" id="GO:0045259">
    <property type="term" value="C:proton-transporting ATP synthase complex"/>
    <property type="evidence" value="ECO:0007669"/>
    <property type="project" value="UniProtKB-KW"/>
</dbReference>
<comment type="subcellular location">
    <subcellularLocation>
        <location evidence="8">Cell membrane</location>
        <topology evidence="8">Peripheral membrane protein</topology>
    </subcellularLocation>
    <subcellularLocation>
        <location evidence="1">Membrane</location>
    </subcellularLocation>
</comment>
<dbReference type="GO" id="GO:0005886">
    <property type="term" value="C:plasma membrane"/>
    <property type="evidence" value="ECO:0007669"/>
    <property type="project" value="UniProtKB-SubCell"/>
</dbReference>
<comment type="function">
    <text evidence="8">F(1)F(0) ATP synthase produces ATP from ADP in the presence of a proton or sodium gradient. F-type ATPases consist of two structural domains, F(1) containing the extramembraneous catalytic core and F(0) containing the membrane proton channel, linked together by a central stalk and a peripheral stalk. During catalysis, ATP synthesis in the catalytic domain of F(1) is coupled via a rotary mechanism of the central stalk subunits to proton translocation.</text>
</comment>
<dbReference type="AlphaFoldDB" id="A0A199NS27"/>
<dbReference type="EMBL" id="LJBJ02000017">
    <property type="protein sequence ID" value="OAX51501.1"/>
    <property type="molecule type" value="Genomic_DNA"/>
</dbReference>
<dbReference type="NCBIfam" id="NF009967">
    <property type="entry name" value="PRK13430.1"/>
    <property type="match status" value="1"/>
</dbReference>
<organism evidence="9 10">
    <name type="scientific">Rothia kristinae</name>
    <dbReference type="NCBI Taxonomy" id="37923"/>
    <lineage>
        <taxon>Bacteria</taxon>
        <taxon>Bacillati</taxon>
        <taxon>Actinomycetota</taxon>
        <taxon>Actinomycetes</taxon>
        <taxon>Micrococcales</taxon>
        <taxon>Micrococcaceae</taxon>
        <taxon>Rothia</taxon>
    </lineage>
</organism>
<comment type="similarity">
    <text evidence="8">Belongs to the ATPase delta chain family.</text>
</comment>
<keyword evidence="6 8" id="KW-0139">CF(1)</keyword>
<dbReference type="NCBIfam" id="TIGR01145">
    <property type="entry name" value="ATP_synt_delta"/>
    <property type="match status" value="1"/>
</dbReference>
<dbReference type="GO" id="GO:0046933">
    <property type="term" value="F:proton-transporting ATP synthase activity, rotational mechanism"/>
    <property type="evidence" value="ECO:0007669"/>
    <property type="project" value="UniProtKB-UniRule"/>
</dbReference>
<comment type="function">
    <text evidence="8">This protein is part of the stalk that links CF(0) to CF(1). It either transmits conformational changes from CF(0) to CF(1) or is implicated in proton conduction.</text>
</comment>
<comment type="caution">
    <text evidence="9">The sequence shown here is derived from an EMBL/GenBank/DDBJ whole genome shotgun (WGS) entry which is preliminary data.</text>
</comment>
<evidence type="ECO:0000256" key="4">
    <source>
        <dbReference type="ARBA" id="ARBA00023065"/>
    </source>
</evidence>
<evidence type="ECO:0000256" key="3">
    <source>
        <dbReference type="ARBA" id="ARBA00022781"/>
    </source>
</evidence>
<dbReference type="Pfam" id="PF00213">
    <property type="entry name" value="OSCP"/>
    <property type="match status" value="1"/>
</dbReference>
<reference evidence="9" key="1">
    <citation type="submission" date="2016-06" db="EMBL/GenBank/DDBJ databases">
        <title>Identification of putative biosynthetic pathways for the production of bioactive secondary metabolites by the marine actinomycete Kocuria kristinae RUTW2-3.</title>
        <authorList>
            <person name="Waterworth S.C."/>
            <person name="Walmsley T.A."/>
            <person name="Matongo T."/>
            <person name="Davies-Coleman M.T."/>
            <person name="Dorrington R.A."/>
        </authorList>
    </citation>
    <scope>NUCLEOTIDE SEQUENCE [LARGE SCALE GENOMIC DNA]</scope>
    <source>
        <strain evidence="9">RUTW2-3</strain>
    </source>
</reference>
<evidence type="ECO:0000256" key="7">
    <source>
        <dbReference type="ARBA" id="ARBA00023310"/>
    </source>
</evidence>
<protein>
    <recommendedName>
        <fullName evidence="8">ATP synthase subunit delta</fullName>
    </recommendedName>
    <alternativeName>
        <fullName evidence="8">ATP synthase F(1) sector subunit delta</fullName>
    </alternativeName>
    <alternativeName>
        <fullName evidence="8">F-type ATPase subunit delta</fullName>
        <shortName evidence="8">F-ATPase subunit delta</shortName>
    </alternativeName>
</protein>
<evidence type="ECO:0000313" key="10">
    <source>
        <dbReference type="Proteomes" id="UP000053171"/>
    </source>
</evidence>
<keyword evidence="7 8" id="KW-0066">ATP synthesis</keyword>
<dbReference type="InterPro" id="IPR020781">
    <property type="entry name" value="ATPase_OSCP/d_CS"/>
</dbReference>
<sequence length="272" mass="29452">MAGASGQSLRDLVEAFDQRWAADASTTTAEELFSVVGVLDADGALRRGLTDPSRQPEQRRGIAATVLEGRVYPVVRELVAYAARLRWSAERDLADALEHLGAVAAAAVAALRGGQEAVTEVVEDLLRFVAVVQEDPRIQSALTDARAGEEARRRLAERICPVRSEEARLLIDQAAAHPRGQAPDAVAQRFADALVHLMRRSIAKVTVSHPLDESRRQRLARALSRVYGRELTLDVVVDPQILGGLKVQVGDEVIDGSMTARLADLDRTVTAS</sequence>
<dbReference type="HAMAP" id="MF_01416">
    <property type="entry name" value="ATP_synth_delta_bact"/>
    <property type="match status" value="1"/>
</dbReference>
<keyword evidence="10" id="KW-1185">Reference proteome</keyword>
<keyword evidence="4 8" id="KW-0406">Ion transport</keyword>
<evidence type="ECO:0000256" key="6">
    <source>
        <dbReference type="ARBA" id="ARBA00023196"/>
    </source>
</evidence>
<evidence type="ECO:0000256" key="1">
    <source>
        <dbReference type="ARBA" id="ARBA00004370"/>
    </source>
</evidence>
<dbReference type="InterPro" id="IPR000711">
    <property type="entry name" value="ATPase_OSCP/dsu"/>
</dbReference>
<proteinExistence type="inferred from homology"/>
<keyword evidence="5 8" id="KW-0472">Membrane</keyword>
<keyword evidence="2 8" id="KW-0813">Transport</keyword>
<dbReference type="PROSITE" id="PS00389">
    <property type="entry name" value="ATPASE_DELTA"/>
    <property type="match status" value="1"/>
</dbReference>